<evidence type="ECO:0000313" key="4">
    <source>
        <dbReference type="Proteomes" id="UP001498771"/>
    </source>
</evidence>
<feature type="region of interest" description="Disordered" evidence="1">
    <location>
        <begin position="196"/>
        <end position="215"/>
    </location>
</feature>
<organism evidence="3 4">
    <name type="scientific">Myxozyma melibiosi</name>
    <dbReference type="NCBI Taxonomy" id="54550"/>
    <lineage>
        <taxon>Eukaryota</taxon>
        <taxon>Fungi</taxon>
        <taxon>Dikarya</taxon>
        <taxon>Ascomycota</taxon>
        <taxon>Saccharomycotina</taxon>
        <taxon>Lipomycetes</taxon>
        <taxon>Lipomycetales</taxon>
        <taxon>Lipomycetaceae</taxon>
        <taxon>Myxozyma</taxon>
    </lineage>
</organism>
<keyword evidence="2" id="KW-0472">Membrane</keyword>
<protein>
    <submittedName>
        <fullName evidence="3">Cytochrome oxidase complex assembly protein 1-domain-containing protein</fullName>
    </submittedName>
</protein>
<dbReference type="PANTHER" id="PTHR28523">
    <property type="entry name" value="CYTOCHROME C OXIDASE ASSEMBLY FACTOR 1"/>
    <property type="match status" value="1"/>
</dbReference>
<feature type="transmembrane region" description="Helical" evidence="2">
    <location>
        <begin position="78"/>
        <end position="98"/>
    </location>
</feature>
<dbReference type="EMBL" id="JBBJBU010000008">
    <property type="protein sequence ID" value="KAK7204452.1"/>
    <property type="molecule type" value="Genomic_DNA"/>
</dbReference>
<proteinExistence type="predicted"/>
<feature type="compositionally biased region" description="Acidic residues" evidence="1">
    <location>
        <begin position="196"/>
        <end position="205"/>
    </location>
</feature>
<evidence type="ECO:0000256" key="1">
    <source>
        <dbReference type="SAM" id="MobiDB-lite"/>
    </source>
</evidence>
<reference evidence="3 4" key="1">
    <citation type="submission" date="2024-03" db="EMBL/GenBank/DDBJ databases">
        <title>Genome-scale model development and genomic sequencing of the oleaginous clade Lipomyces.</title>
        <authorList>
            <consortium name="Lawrence Berkeley National Laboratory"/>
            <person name="Czajka J.J."/>
            <person name="Han Y."/>
            <person name="Kim J."/>
            <person name="Mondo S.J."/>
            <person name="Hofstad B.A."/>
            <person name="Robles A."/>
            <person name="Haridas S."/>
            <person name="Riley R."/>
            <person name="LaButti K."/>
            <person name="Pangilinan J."/>
            <person name="Andreopoulos W."/>
            <person name="Lipzen A."/>
            <person name="Yan J."/>
            <person name="Wang M."/>
            <person name="Ng V."/>
            <person name="Grigoriev I.V."/>
            <person name="Spatafora J.W."/>
            <person name="Magnuson J.K."/>
            <person name="Baker S.E."/>
            <person name="Pomraning K.R."/>
        </authorList>
    </citation>
    <scope>NUCLEOTIDE SEQUENCE [LARGE SCALE GENOMIC DNA]</scope>
    <source>
        <strain evidence="3 4">Phaff 52-87</strain>
    </source>
</reference>
<feature type="compositionally biased region" description="Basic and acidic residues" evidence="1">
    <location>
        <begin position="206"/>
        <end position="215"/>
    </location>
</feature>
<sequence>MLMVQSPVFALSARAASCSSYRGLTGIISSSSASRYSTSTPTPPTSPSSVPPLKRMDRSKVKITVDTELPDVRPPRLVLHYTIFFAVIAVASLGFFNYGRQQSPLVASALYSARRSPSATEALGSNIRFRDSFPWISGSIDLLKGYVEVSFSVIGSKGVPATLHFKSTRKHKREQFVMEAWELVFDDGRTINLLEEDDEEPELALEQDKGQEAKA</sequence>
<keyword evidence="2" id="KW-0812">Transmembrane</keyword>
<dbReference type="RefSeq" id="XP_064767485.1">
    <property type="nucleotide sequence ID" value="XM_064914206.1"/>
</dbReference>
<dbReference type="Pfam" id="PF08695">
    <property type="entry name" value="Coa1"/>
    <property type="match status" value="1"/>
</dbReference>
<comment type="caution">
    <text evidence="3">The sequence shown here is derived from an EMBL/GenBank/DDBJ whole genome shotgun (WGS) entry which is preliminary data.</text>
</comment>
<dbReference type="GeneID" id="90039718"/>
<keyword evidence="2" id="KW-1133">Transmembrane helix</keyword>
<feature type="compositionally biased region" description="Pro residues" evidence="1">
    <location>
        <begin position="41"/>
        <end position="50"/>
    </location>
</feature>
<evidence type="ECO:0000256" key="2">
    <source>
        <dbReference type="SAM" id="Phobius"/>
    </source>
</evidence>
<dbReference type="InterPro" id="IPR014807">
    <property type="entry name" value="Coa1"/>
</dbReference>
<evidence type="ECO:0000313" key="3">
    <source>
        <dbReference type="EMBL" id="KAK7204452.1"/>
    </source>
</evidence>
<gene>
    <name evidence="3" type="ORF">BZA70DRAFT_290421</name>
</gene>
<keyword evidence="4" id="KW-1185">Reference proteome</keyword>
<dbReference type="PANTHER" id="PTHR28523:SF1">
    <property type="entry name" value="CYTOCHROME C OXIDASE ASSEMBLY FACTOR 1"/>
    <property type="match status" value="1"/>
</dbReference>
<feature type="region of interest" description="Disordered" evidence="1">
    <location>
        <begin position="32"/>
        <end position="54"/>
    </location>
</feature>
<name>A0ABR1F3S8_9ASCO</name>
<dbReference type="Proteomes" id="UP001498771">
    <property type="component" value="Unassembled WGS sequence"/>
</dbReference>
<dbReference type="InterPro" id="IPR042432">
    <property type="entry name" value="Coa1_fungi"/>
</dbReference>
<accession>A0ABR1F3S8</accession>